<sequence>MADEYGADDDDPSFFYDDDDYLYVEDDYAIADELAETQIPSPGYSGAHDELALDALDYDVYEYFGDLEYGGDSYWDARIRHLGCAPAQQKQGQGPARAGEKRKSEEGGEAGSARKRRREEGQENVVYVPFEARCAPEPPGVGDGRGFALLPDWKERFPEGGEGVDGAVGRQMPADMRRAAEGEGDEEDEEGGEEMEEDDEGEGERVAGVDHDVVMHILRQKLADSGLGDVDEGMFEEAIANMLSGKGDGDDALGGLANILLGQKGEGGDAFQGFLAGQGVQLDEGEDGDGSPAAETSSESKDKSTPTQTSASSNTTSNPSSNTPASTSKRKPTGGTEPPPASTRKRRAPSLDVTPVEPANATPKPSAKRRKAPLHAGAETPESDATPATSGARTTRDAVAGGKGKR</sequence>
<dbReference type="EMBL" id="JAAQHG020000002">
    <property type="protein sequence ID" value="KAL1590395.1"/>
    <property type="molecule type" value="Genomic_DNA"/>
</dbReference>
<dbReference type="Proteomes" id="UP000803884">
    <property type="component" value="Unassembled WGS sequence"/>
</dbReference>
<feature type="region of interest" description="Disordered" evidence="1">
    <location>
        <begin position="262"/>
        <end position="406"/>
    </location>
</feature>
<evidence type="ECO:0000313" key="2">
    <source>
        <dbReference type="EMBL" id="KAL1590395.1"/>
    </source>
</evidence>
<keyword evidence="3" id="KW-1185">Reference proteome</keyword>
<dbReference type="GeneID" id="96002276"/>
<feature type="region of interest" description="Disordered" evidence="1">
    <location>
        <begin position="85"/>
        <end position="122"/>
    </location>
</feature>
<name>A0AB34L547_9PEZI</name>
<reference evidence="2 3" key="1">
    <citation type="journal article" date="2020" name="Microbiol. Resour. Announc.">
        <title>Draft Genome Sequence of a Cladosporium Species Isolated from the Mesophotic Ascidian Didemnum maculosum.</title>
        <authorList>
            <person name="Gioti A."/>
            <person name="Siaperas R."/>
            <person name="Nikolaivits E."/>
            <person name="Le Goff G."/>
            <person name="Ouazzani J."/>
            <person name="Kotoulas G."/>
            <person name="Topakas E."/>
        </authorList>
    </citation>
    <scope>NUCLEOTIDE SEQUENCE [LARGE SCALE GENOMIC DNA]</scope>
    <source>
        <strain evidence="2 3">TM138-S3</strain>
    </source>
</reference>
<feature type="compositionally biased region" description="Acidic residues" evidence="1">
    <location>
        <begin position="182"/>
        <end position="202"/>
    </location>
</feature>
<evidence type="ECO:0000256" key="1">
    <source>
        <dbReference type="SAM" id="MobiDB-lite"/>
    </source>
</evidence>
<proteinExistence type="predicted"/>
<gene>
    <name evidence="2" type="ORF">WHR41_00832</name>
</gene>
<feature type="compositionally biased region" description="Low complexity" evidence="1">
    <location>
        <begin position="85"/>
        <end position="97"/>
    </location>
</feature>
<feature type="compositionally biased region" description="Low complexity" evidence="1">
    <location>
        <begin position="305"/>
        <end position="327"/>
    </location>
</feature>
<accession>A0AB34L547</accession>
<organism evidence="2 3">
    <name type="scientific">Cladosporium halotolerans</name>
    <dbReference type="NCBI Taxonomy" id="1052096"/>
    <lineage>
        <taxon>Eukaryota</taxon>
        <taxon>Fungi</taxon>
        <taxon>Dikarya</taxon>
        <taxon>Ascomycota</taxon>
        <taxon>Pezizomycotina</taxon>
        <taxon>Dothideomycetes</taxon>
        <taxon>Dothideomycetidae</taxon>
        <taxon>Cladosporiales</taxon>
        <taxon>Cladosporiaceae</taxon>
        <taxon>Cladosporium</taxon>
    </lineage>
</organism>
<feature type="region of interest" description="Disordered" evidence="1">
    <location>
        <begin position="156"/>
        <end position="210"/>
    </location>
</feature>
<comment type="caution">
    <text evidence="2">The sequence shown here is derived from an EMBL/GenBank/DDBJ whole genome shotgun (WGS) entry which is preliminary data.</text>
</comment>
<dbReference type="RefSeq" id="XP_069233500.1">
    <property type="nucleotide sequence ID" value="XM_069369438.1"/>
</dbReference>
<protein>
    <submittedName>
        <fullName evidence="2">Uncharacterized protein</fullName>
    </submittedName>
</protein>
<dbReference type="AlphaFoldDB" id="A0AB34L547"/>
<evidence type="ECO:0000313" key="3">
    <source>
        <dbReference type="Proteomes" id="UP000803884"/>
    </source>
</evidence>